<accession>A0AAD5Y7W5</accession>
<evidence type="ECO:0000256" key="1">
    <source>
        <dbReference type="SAM" id="Coils"/>
    </source>
</evidence>
<evidence type="ECO:0000313" key="4">
    <source>
        <dbReference type="Proteomes" id="UP001210925"/>
    </source>
</evidence>
<dbReference type="Proteomes" id="UP001210925">
    <property type="component" value="Unassembled WGS sequence"/>
</dbReference>
<reference evidence="2" key="1">
    <citation type="submission" date="2020-05" db="EMBL/GenBank/DDBJ databases">
        <title>Phylogenomic resolution of chytrid fungi.</title>
        <authorList>
            <person name="Stajich J.E."/>
            <person name="Amses K."/>
            <person name="Simmons R."/>
            <person name="Seto K."/>
            <person name="Myers J."/>
            <person name="Bonds A."/>
            <person name="Quandt C.A."/>
            <person name="Barry K."/>
            <person name="Liu P."/>
            <person name="Grigoriev I."/>
            <person name="Longcore J.E."/>
            <person name="James T.Y."/>
        </authorList>
    </citation>
    <scope>NUCLEOTIDE SEQUENCE</scope>
    <source>
        <strain evidence="2">PLAUS21</strain>
    </source>
</reference>
<evidence type="ECO:0000313" key="2">
    <source>
        <dbReference type="EMBL" id="KAJ3256619.1"/>
    </source>
</evidence>
<dbReference type="AlphaFoldDB" id="A0AAD5Y7W5"/>
<dbReference type="EMBL" id="JADGKB010000048">
    <property type="protein sequence ID" value="KAJ3256619.1"/>
    <property type="molecule type" value="Genomic_DNA"/>
</dbReference>
<feature type="coiled-coil region" evidence="1">
    <location>
        <begin position="160"/>
        <end position="187"/>
    </location>
</feature>
<sequence length="241" mass="28687">MAKELLKQELLLLKEKTEFKLSKQNDQFHLLLKIFKDTQFDLQELNLLLMINVDPIEIQLDLPLDKNNIPMELKTKILDKIEPFYFNLLGKFSGWKLVQFYDYLFNNFTELLSLEPSCLEMYLGTSSTGESQRRYTIINTTLEIIQGSESEPESDEEYWQRQKELELERQERELKMLGEQRKNEAMNDPGLYTKERILSRKEREELKKAKNKQGVRMRKTGKLFLILGPKRKKYVPPSEEK</sequence>
<keyword evidence="4" id="KW-1185">Reference proteome</keyword>
<name>A0AAD5Y7W5_9FUNG</name>
<proteinExistence type="predicted"/>
<dbReference type="EMBL" id="JADGKB010000048">
    <property type="protein sequence ID" value="KAJ3256639.1"/>
    <property type="molecule type" value="Genomic_DNA"/>
</dbReference>
<keyword evidence="1" id="KW-0175">Coiled coil</keyword>
<evidence type="ECO:0000313" key="3">
    <source>
        <dbReference type="EMBL" id="KAJ3256639.1"/>
    </source>
</evidence>
<protein>
    <submittedName>
        <fullName evidence="2">Uncharacterized protein</fullName>
    </submittedName>
</protein>
<comment type="caution">
    <text evidence="2">The sequence shown here is derived from an EMBL/GenBank/DDBJ whole genome shotgun (WGS) entry which is preliminary data.</text>
</comment>
<gene>
    <name evidence="2" type="ORF">HK103_005253</name>
    <name evidence="3" type="ORF">HK103_005273</name>
</gene>
<organism evidence="2 4">
    <name type="scientific">Boothiomyces macroporosus</name>
    <dbReference type="NCBI Taxonomy" id="261099"/>
    <lineage>
        <taxon>Eukaryota</taxon>
        <taxon>Fungi</taxon>
        <taxon>Fungi incertae sedis</taxon>
        <taxon>Chytridiomycota</taxon>
        <taxon>Chytridiomycota incertae sedis</taxon>
        <taxon>Chytridiomycetes</taxon>
        <taxon>Rhizophydiales</taxon>
        <taxon>Terramycetaceae</taxon>
        <taxon>Boothiomyces</taxon>
    </lineage>
</organism>